<dbReference type="AlphaFoldDB" id="A0A5D3YJ37"/>
<keyword evidence="3" id="KW-1185">Reference proteome</keyword>
<keyword evidence="1" id="KW-0175">Coiled coil</keyword>
<dbReference type="RefSeq" id="WP_148898581.1">
    <property type="nucleotide sequence ID" value="NZ_VNHY01000002.1"/>
</dbReference>
<organism evidence="2 3">
    <name type="scientific">Fodinibius salinus</name>
    <dbReference type="NCBI Taxonomy" id="860790"/>
    <lineage>
        <taxon>Bacteria</taxon>
        <taxon>Pseudomonadati</taxon>
        <taxon>Balneolota</taxon>
        <taxon>Balneolia</taxon>
        <taxon>Balneolales</taxon>
        <taxon>Balneolaceae</taxon>
        <taxon>Fodinibius</taxon>
    </lineage>
</organism>
<protein>
    <submittedName>
        <fullName evidence="2">Uncharacterized protein</fullName>
    </submittedName>
</protein>
<evidence type="ECO:0000256" key="1">
    <source>
        <dbReference type="SAM" id="Coils"/>
    </source>
</evidence>
<sequence>MEKKSGETLQDNVRYLLEKYYDGNVSEMQRETGVNRSVISELKNGGKTEVNSSTLIRFAQSGINLNWLLTGEGAPFTVNEMADISEELKEKQLLDNRMKEIKKLVGDIEDQLSEQPHLRLDPDVQSALLELLKKAVR</sequence>
<dbReference type="EMBL" id="VNHY01000002">
    <property type="protein sequence ID" value="TYP93518.1"/>
    <property type="molecule type" value="Genomic_DNA"/>
</dbReference>
<proteinExistence type="predicted"/>
<evidence type="ECO:0000313" key="3">
    <source>
        <dbReference type="Proteomes" id="UP000324595"/>
    </source>
</evidence>
<dbReference type="GO" id="GO:0003677">
    <property type="term" value="F:DNA binding"/>
    <property type="evidence" value="ECO:0007669"/>
    <property type="project" value="InterPro"/>
</dbReference>
<evidence type="ECO:0000313" key="2">
    <source>
        <dbReference type="EMBL" id="TYP93518.1"/>
    </source>
</evidence>
<comment type="caution">
    <text evidence="2">The sequence shown here is derived from an EMBL/GenBank/DDBJ whole genome shotgun (WGS) entry which is preliminary data.</text>
</comment>
<dbReference type="Gene3D" id="1.10.260.40">
    <property type="entry name" value="lambda repressor-like DNA-binding domains"/>
    <property type="match status" value="1"/>
</dbReference>
<accession>A0A5D3YJ37</accession>
<dbReference type="OrthoDB" id="1034290at2"/>
<gene>
    <name evidence="2" type="ORF">LX73_1223</name>
</gene>
<dbReference type="InterPro" id="IPR010982">
    <property type="entry name" value="Lambda_DNA-bd_dom_sf"/>
</dbReference>
<feature type="coiled-coil region" evidence="1">
    <location>
        <begin position="84"/>
        <end position="111"/>
    </location>
</feature>
<dbReference type="Proteomes" id="UP000324595">
    <property type="component" value="Unassembled WGS sequence"/>
</dbReference>
<name>A0A5D3YJ37_9BACT</name>
<reference evidence="2 3" key="1">
    <citation type="submission" date="2019-07" db="EMBL/GenBank/DDBJ databases">
        <title>Genomic Encyclopedia of Archaeal and Bacterial Type Strains, Phase II (KMG-II): from individual species to whole genera.</title>
        <authorList>
            <person name="Goeker M."/>
        </authorList>
    </citation>
    <scope>NUCLEOTIDE SEQUENCE [LARGE SCALE GENOMIC DNA]</scope>
    <source>
        <strain evidence="2 3">DSM 21935</strain>
    </source>
</reference>